<dbReference type="AlphaFoldDB" id="A0A4V6YSU0"/>
<organism evidence="2 3">
    <name type="scientific">Steinernema carpocapsae</name>
    <name type="common">Entomopathogenic nematode</name>
    <dbReference type="NCBI Taxonomy" id="34508"/>
    <lineage>
        <taxon>Eukaryota</taxon>
        <taxon>Metazoa</taxon>
        <taxon>Ecdysozoa</taxon>
        <taxon>Nematoda</taxon>
        <taxon>Chromadorea</taxon>
        <taxon>Rhabditida</taxon>
        <taxon>Tylenchina</taxon>
        <taxon>Panagrolaimomorpha</taxon>
        <taxon>Strongyloidoidea</taxon>
        <taxon>Steinernematidae</taxon>
        <taxon>Steinernema</taxon>
    </lineage>
</organism>
<gene>
    <name evidence="2" type="ORF">L596_001647</name>
</gene>
<reference evidence="2 3" key="1">
    <citation type="journal article" date="2015" name="Genome Biol.">
        <title>Comparative genomics of Steinernema reveals deeply conserved gene regulatory networks.</title>
        <authorList>
            <person name="Dillman A.R."/>
            <person name="Macchietto M."/>
            <person name="Porter C.F."/>
            <person name="Rogers A."/>
            <person name="Williams B."/>
            <person name="Antoshechkin I."/>
            <person name="Lee M.M."/>
            <person name="Goodwin Z."/>
            <person name="Lu X."/>
            <person name="Lewis E.E."/>
            <person name="Goodrich-Blair H."/>
            <person name="Stock S.P."/>
            <person name="Adams B.J."/>
            <person name="Sternberg P.W."/>
            <person name="Mortazavi A."/>
        </authorList>
    </citation>
    <scope>NUCLEOTIDE SEQUENCE [LARGE SCALE GENOMIC DNA]</scope>
    <source>
        <strain evidence="2 3">ALL</strain>
    </source>
</reference>
<protein>
    <submittedName>
        <fullName evidence="2">Uncharacterized protein</fullName>
    </submittedName>
</protein>
<evidence type="ECO:0000313" key="3">
    <source>
        <dbReference type="Proteomes" id="UP000298663"/>
    </source>
</evidence>
<accession>A0A4V6YSU0</accession>
<dbReference type="EMBL" id="CM016762">
    <property type="protein sequence ID" value="TMS33973.1"/>
    <property type="molecule type" value="Genomic_DNA"/>
</dbReference>
<feature type="compositionally biased region" description="Basic and acidic residues" evidence="1">
    <location>
        <begin position="24"/>
        <end position="45"/>
    </location>
</feature>
<dbReference type="Proteomes" id="UP000298663">
    <property type="component" value="Chromosome X"/>
</dbReference>
<feature type="region of interest" description="Disordered" evidence="1">
    <location>
        <begin position="24"/>
        <end position="48"/>
    </location>
</feature>
<name>A0A4V6YSU0_STECR</name>
<reference evidence="2 3" key="2">
    <citation type="journal article" date="2019" name="G3 (Bethesda)">
        <title>Hybrid Assembly of the Genome of the Entomopathogenic Nematode Steinernema carpocapsae Identifies the X-Chromosome.</title>
        <authorList>
            <person name="Serra L."/>
            <person name="Macchietto M."/>
            <person name="Macias-Munoz A."/>
            <person name="McGill C.J."/>
            <person name="Rodriguez I.M."/>
            <person name="Rodriguez B."/>
            <person name="Murad R."/>
            <person name="Mortazavi A."/>
        </authorList>
    </citation>
    <scope>NUCLEOTIDE SEQUENCE [LARGE SCALE GENOMIC DNA]</scope>
    <source>
        <strain evidence="2 3">ALL</strain>
    </source>
</reference>
<comment type="caution">
    <text evidence="2">The sequence shown here is derived from an EMBL/GenBank/DDBJ whole genome shotgun (WGS) entry which is preliminary data.</text>
</comment>
<keyword evidence="3" id="KW-1185">Reference proteome</keyword>
<evidence type="ECO:0000313" key="2">
    <source>
        <dbReference type="EMBL" id="TMS33973.1"/>
    </source>
</evidence>
<sequence>MLQSNQRTKATREDIQEVRQMHYEEERAGAIKQRQDRVSPRERKSVLGGSRSAKLLKMNESRRAKVVRSPTDWRWVSEGLPRDQWIQKTKRCHAERLTTAQQCGSSKHIVRYERITVL</sequence>
<dbReference type="EMBL" id="AZBU02000001">
    <property type="protein sequence ID" value="TMS33973.1"/>
    <property type="molecule type" value="Genomic_DNA"/>
</dbReference>
<evidence type="ECO:0000256" key="1">
    <source>
        <dbReference type="SAM" id="MobiDB-lite"/>
    </source>
</evidence>
<proteinExistence type="predicted"/>